<protein>
    <submittedName>
        <fullName evidence="1">Uncharacterized protein</fullName>
    </submittedName>
</protein>
<comment type="caution">
    <text evidence="1">The sequence shown here is derived from an EMBL/GenBank/DDBJ whole genome shotgun (WGS) entry which is preliminary data.</text>
</comment>
<gene>
    <name evidence="1" type="ORF">Tci_925309</name>
</gene>
<dbReference type="EMBL" id="BKCJ011793038">
    <property type="protein sequence ID" value="GFD53340.1"/>
    <property type="molecule type" value="Genomic_DNA"/>
</dbReference>
<name>A0A699X4F2_TANCI</name>
<reference evidence="1" key="1">
    <citation type="journal article" date="2019" name="Sci. Rep.">
        <title>Draft genome of Tanacetum cinerariifolium, the natural source of mosquito coil.</title>
        <authorList>
            <person name="Yamashiro T."/>
            <person name="Shiraishi A."/>
            <person name="Satake H."/>
            <person name="Nakayama K."/>
        </authorList>
    </citation>
    <scope>NUCLEOTIDE SEQUENCE</scope>
</reference>
<organism evidence="1">
    <name type="scientific">Tanacetum cinerariifolium</name>
    <name type="common">Dalmatian daisy</name>
    <name type="synonym">Chrysanthemum cinerariifolium</name>
    <dbReference type="NCBI Taxonomy" id="118510"/>
    <lineage>
        <taxon>Eukaryota</taxon>
        <taxon>Viridiplantae</taxon>
        <taxon>Streptophyta</taxon>
        <taxon>Embryophyta</taxon>
        <taxon>Tracheophyta</taxon>
        <taxon>Spermatophyta</taxon>
        <taxon>Magnoliopsida</taxon>
        <taxon>eudicotyledons</taxon>
        <taxon>Gunneridae</taxon>
        <taxon>Pentapetalae</taxon>
        <taxon>asterids</taxon>
        <taxon>campanulids</taxon>
        <taxon>Asterales</taxon>
        <taxon>Asteraceae</taxon>
        <taxon>Asteroideae</taxon>
        <taxon>Anthemideae</taxon>
        <taxon>Anthemidinae</taxon>
        <taxon>Tanacetum</taxon>
    </lineage>
</organism>
<feature type="non-terminal residue" evidence="1">
    <location>
        <position position="1"/>
    </location>
</feature>
<evidence type="ECO:0000313" key="1">
    <source>
        <dbReference type="EMBL" id="GFD53340.1"/>
    </source>
</evidence>
<sequence length="102" mass="11890">HLLKKYKATWEVDLASYAGKKGIGDLTGKSVYDLNKMAHRLLHSELHQYVEQAVDHGQQAKFAIEGFMLKLDLREEDIQFDTLQKSWTRYAKEKKASRKKTH</sequence>
<dbReference type="AlphaFoldDB" id="A0A699X4F2"/>
<feature type="non-terminal residue" evidence="1">
    <location>
        <position position="102"/>
    </location>
</feature>
<proteinExistence type="predicted"/>
<accession>A0A699X4F2</accession>